<keyword evidence="1" id="KW-0472">Membrane</keyword>
<dbReference type="Proteomes" id="UP000078428">
    <property type="component" value="Unassembled WGS sequence"/>
</dbReference>
<dbReference type="InterPro" id="IPR058837">
    <property type="entry name" value="MamS_MamX_dom"/>
</dbReference>
<gene>
    <name evidence="3" type="ORF">A6A04_20200</name>
</gene>
<evidence type="ECO:0000313" key="3">
    <source>
        <dbReference type="EMBL" id="OAN47744.1"/>
    </source>
</evidence>
<evidence type="ECO:0000256" key="1">
    <source>
        <dbReference type="SAM" id="Phobius"/>
    </source>
</evidence>
<comment type="caution">
    <text evidence="3">The sequence shown here is derived from an EMBL/GenBank/DDBJ whole genome shotgun (WGS) entry which is preliminary data.</text>
</comment>
<dbReference type="OrthoDB" id="7349442at2"/>
<dbReference type="STRING" id="1285242.A6A04_20200"/>
<organism evidence="3 4">
    <name type="scientific">Paramagnetospirillum marisnigri</name>
    <dbReference type="NCBI Taxonomy" id="1285242"/>
    <lineage>
        <taxon>Bacteria</taxon>
        <taxon>Pseudomonadati</taxon>
        <taxon>Pseudomonadota</taxon>
        <taxon>Alphaproteobacteria</taxon>
        <taxon>Rhodospirillales</taxon>
        <taxon>Magnetospirillaceae</taxon>
        <taxon>Paramagnetospirillum</taxon>
    </lineage>
</organism>
<name>A0A178MIA4_9PROT</name>
<dbReference type="Pfam" id="PF26390">
    <property type="entry name" value="MamS_MamX"/>
    <property type="match status" value="1"/>
</dbReference>
<reference evidence="3 4" key="1">
    <citation type="submission" date="2016-04" db="EMBL/GenBank/DDBJ databases">
        <title>Draft genome sequence of freshwater magnetotactic bacteria Magnetospirillum marisnigri SP-1 and Magnetospirillum moscoviense BB-1.</title>
        <authorList>
            <person name="Koziaeva V."/>
            <person name="Dziuba M.V."/>
            <person name="Ivanov T.M."/>
            <person name="Kuznetsov B."/>
            <person name="Grouzdev D.S."/>
        </authorList>
    </citation>
    <scope>NUCLEOTIDE SEQUENCE [LARGE SCALE GENOMIC DNA]</scope>
    <source>
        <strain evidence="3 4">SP-1</strain>
    </source>
</reference>
<feature type="transmembrane region" description="Helical" evidence="1">
    <location>
        <begin position="20"/>
        <end position="42"/>
    </location>
</feature>
<protein>
    <recommendedName>
        <fullName evidence="2">Magnetosome protein MamS/MamX domain-containing protein</fullName>
    </recommendedName>
</protein>
<keyword evidence="1" id="KW-1133">Transmembrane helix</keyword>
<dbReference type="EMBL" id="LWQT01000078">
    <property type="protein sequence ID" value="OAN47744.1"/>
    <property type="molecule type" value="Genomic_DNA"/>
</dbReference>
<keyword evidence="1" id="KW-0812">Transmembrane</keyword>
<dbReference type="AlphaFoldDB" id="A0A178MIA4"/>
<proteinExistence type="predicted"/>
<sequence>MDFRPERMLSRIRQMAEGAVSPQLVLGLGVVLILGLVVSAMLPDRFTGGGKTGGGVTAQSQALSLPAALPGLSPFTPATPLQFSGRVTQVASIGNDVGWGQVHIWIDNGTGALQEISVAPQAYLTQIGCPSFDGARVSGVGFIFDPGRPNAELYVKSIQVGGRTCKLRDDEGLALWMVVQ</sequence>
<evidence type="ECO:0000313" key="4">
    <source>
        <dbReference type="Proteomes" id="UP000078428"/>
    </source>
</evidence>
<evidence type="ECO:0000259" key="2">
    <source>
        <dbReference type="Pfam" id="PF26390"/>
    </source>
</evidence>
<keyword evidence="4" id="KW-1185">Reference proteome</keyword>
<feature type="domain" description="Magnetosome protein MamS/MamX" evidence="2">
    <location>
        <begin position="80"/>
        <end position="165"/>
    </location>
</feature>
<dbReference type="NCBIfam" id="NF040991">
    <property type="entry name" value="MamS"/>
    <property type="match status" value="1"/>
</dbReference>
<accession>A0A178MIA4</accession>